<dbReference type="GO" id="GO:0042147">
    <property type="term" value="P:retrograde transport, endosome to Golgi"/>
    <property type="evidence" value="ECO:0007669"/>
    <property type="project" value="TreeGrafter"/>
</dbReference>
<sequence length="1991" mass="219226">MSDGMEQFTFEQLEIEKFPTEKQPIEIASWVLGMITAFSKLDPIDEKNQLFVVTELNKLIDHVQGKDPKVLGSKAIRSDISKAYELAFSSGHKRQLYETANKFLNIHAGYRYAFLKTLQSVIATTGDSFDDSLSKDTWKNTKGITVDKSAKASAASFEVLEALVTTRIVFKNHSDFESFRSIYLKAMESTHAVVRQAAAKCMARAALQLTKLSETKAEIQAPQKGSKKKSEADDDEEDSGRSSAASAKANASSKAQFYSSTFPDVLSVFAACYLHPNGSTRLRVGVTQTIAFFVLMCDAKKIEQSYSLLSSTLFSTILGHSSIKADKYKSLSAKKHMVFVLNDIVASQILGEYGQTDALKVLINDFVAKYDQKQATPVKETLVAALETITGLIGFLGSEISGVVGSLKPCLLQLLEHPSYSVRTACCMCFKALLMSCPSNIIPLLTASLNHITKELPLMSKKESNSTKILGHAYLASVIVSLTNAKPEHSSLDLTSRVLTTATSLLKNSGNVDVLTVQTQVAWLLVSGLMPLGPNFVKVHLSQLLLLWKSALHKPVGKDQSDKSTLELNYHLHVRYCALSCIVSFLKFNHKLVTADVGRRLGVMLQNTTTFLSSIPSKKYQDDDPSHQLDKSLTLQDYDLMVKKRILQAYLYLSRHSNAAESFPANVLTSALATFADSDKSMSKMSSSIAASSGTLDSIWELADNSAFGVTSKVGGFDILDRTPDARSRGDNMFFDDQARHWISESSWCGTLEKQVMTPILGSLEFDPMFLLEESPDRSTESPVPIATSVVDLSIELFAVILPTQTAKVVESILDQLRTYASSCINQSQKKTDHKTAVAVNSVVTIHTALKFAHSPKNSYKDSLKNLKVIKIFVDVIKKALADSDPYVRNMAAQSMGMLCSLGGSTTTTEHIKYLIDEIVANRDPNARGGCSIALGYILKYVGGMFAGLHLKTILSILVSLASDPHPTVHFWALEAIAITIESSGLSFANYMSSTLSTLNKLYLSESHSDEVSSSTSGNMELEFPTTRALARCVKALINVLGPDLRESSKSRNIVFSLVKQFEMSSDENVVVESHRSIQELIIFAPEEVNLTTFSREVCKNLTLPSMSPLRAAAIDGVYQLIRTQSTKIFEYTGKELETLIWFAYNQTPNNRELKRFIENWLEVTGESEPYEWVARIQAVLLKSQRSFEPASLQKDSQATSSQKETDVSYEDEEGASFAANTGSGDSSGKEDDGENQIDEPLKWQTRALAVSLLRQLVRLLLNNRTKDERENSPLVRKVGDLIKLAFSASTASVVELRLLGLRLLNDILTELKDLVDPDFQEVALLEQYQAQIGSALTPSFSADSSPELAFQAIKVCATFIGSGIIKNVDRMGRILKLLTNALESCSGSHIHLGELNTPSPNAQVMLRIAILSLWAELQVSSVSPGKEYLVDVVGPYVPTLVPLWISALRDFAKLRFEPEQSSGLSSSGSSLSGSIDQMYSALSRTSVLPIYQESWLQLVDAIASLIEKDNKLVFEILDEKERAATEENKEGIKYSNEPAAFFFVLFGLCFEALVRPQQSTENRLKVLNALQRILHPSVSASAIYKDVVFAEMVDVLDRIVLTGNVQEQLAVVEIASSLCLNHPSGVRQESEDSENHITEGIEQLFELFRVVMLSLTNIFPFLADSDKPIPRHVTEDAAHLTLIRSCLNNLVSMIGVFPNIIKVDLYSCLLYVFGRLLEDEQCQKNIVPYSLGVQKKLLNMMVKTHSISKDASNVIEQAVIMSVCHIISLLKAADLSAPGLTKRKNCLLSCVVVLTASSDIIHSNTGFLHDLGRLLIENLNISEISTVTAECTRTLLASSVNNNVGRVVAEDVIPSLVSMATQQPQEGEETDKKCSMQSKLVNDILVGFTRSLRGVDKIVSGLSLTLPTLIQFIGDRTCSLTPEERLDYVKERLIELASFDSTAFKKVVQEGLSEWQRTLLERVLRGDGEATNQSDTNSESGTHIQLKSFG</sequence>
<comment type="caution">
    <text evidence="6">The sequence shown here is derived from an EMBL/GenBank/DDBJ whole genome shotgun (WGS) entry which is preliminary data.</text>
</comment>
<feature type="region of interest" description="Disordered" evidence="4">
    <location>
        <begin position="1968"/>
        <end position="1991"/>
    </location>
</feature>
<dbReference type="GO" id="GO:0006897">
    <property type="term" value="P:endocytosis"/>
    <property type="evidence" value="ECO:0007669"/>
    <property type="project" value="TreeGrafter"/>
</dbReference>
<dbReference type="OrthoDB" id="192608at2759"/>
<evidence type="ECO:0000259" key="5">
    <source>
        <dbReference type="Pfam" id="PF25808"/>
    </source>
</evidence>
<proteinExistence type="inferred from homology"/>
<evidence type="ECO:0000256" key="2">
    <source>
        <dbReference type="ARBA" id="ARBA00022737"/>
    </source>
</evidence>
<dbReference type="InterPro" id="IPR011989">
    <property type="entry name" value="ARM-like"/>
</dbReference>
<dbReference type="SUPFAM" id="SSF48371">
    <property type="entry name" value="ARM repeat"/>
    <property type="match status" value="3"/>
</dbReference>
<dbReference type="Pfam" id="PF20210">
    <property type="entry name" value="Laa1_Sip1_HTR5"/>
    <property type="match status" value="1"/>
</dbReference>
<keyword evidence="7" id="KW-1185">Reference proteome</keyword>
<dbReference type="Gene3D" id="1.25.10.10">
    <property type="entry name" value="Leucine-rich Repeat Variant"/>
    <property type="match status" value="2"/>
</dbReference>
<dbReference type="GO" id="GO:0030139">
    <property type="term" value="C:endocytic vesicle"/>
    <property type="evidence" value="ECO:0007669"/>
    <property type="project" value="TreeGrafter"/>
</dbReference>
<accession>A0A642V2G3</accession>
<feature type="domain" description="LAA1-like C-terminal TPR repeats" evidence="5">
    <location>
        <begin position="1814"/>
        <end position="1977"/>
    </location>
</feature>
<evidence type="ECO:0000313" key="7">
    <source>
        <dbReference type="Proteomes" id="UP000761534"/>
    </source>
</evidence>
<evidence type="ECO:0000256" key="4">
    <source>
        <dbReference type="SAM" id="MobiDB-lite"/>
    </source>
</evidence>
<evidence type="ECO:0000256" key="3">
    <source>
        <dbReference type="PROSITE-ProRule" id="PRU00103"/>
    </source>
</evidence>
<reference evidence="6" key="1">
    <citation type="journal article" date="2019" name="G3 (Bethesda)">
        <title>Genome Assemblies of Two Rare Opportunistic Yeast Pathogens: Diutina rugosa (syn. Candida rugosa) and Trichomonascus ciferrii (syn. Candida ciferrii).</title>
        <authorList>
            <person name="Mixao V."/>
            <person name="Saus E."/>
            <person name="Hansen A.P."/>
            <person name="Lass-Florl C."/>
            <person name="Gabaldon T."/>
        </authorList>
    </citation>
    <scope>NUCLEOTIDE SEQUENCE</scope>
    <source>
        <strain evidence="6">CBS 4856</strain>
    </source>
</reference>
<dbReference type="Proteomes" id="UP000761534">
    <property type="component" value="Unassembled WGS sequence"/>
</dbReference>
<dbReference type="PANTHER" id="PTHR21663">
    <property type="entry name" value="HYPOTHETICAL HEAT DOMAIN-CONTAINING"/>
    <property type="match status" value="1"/>
</dbReference>
<dbReference type="Pfam" id="PF25808">
    <property type="entry name" value="TPR_LAA1_C"/>
    <property type="match status" value="1"/>
</dbReference>
<feature type="compositionally biased region" description="Polar residues" evidence="4">
    <location>
        <begin position="1971"/>
        <end position="1991"/>
    </location>
</feature>
<keyword evidence="2" id="KW-0677">Repeat</keyword>
<feature type="region of interest" description="Disordered" evidence="4">
    <location>
        <begin position="218"/>
        <end position="247"/>
    </location>
</feature>
<dbReference type="GO" id="GO:0005829">
    <property type="term" value="C:cytosol"/>
    <property type="evidence" value="ECO:0007669"/>
    <property type="project" value="GOC"/>
</dbReference>
<organism evidence="6 7">
    <name type="scientific">Trichomonascus ciferrii</name>
    <dbReference type="NCBI Taxonomy" id="44093"/>
    <lineage>
        <taxon>Eukaryota</taxon>
        <taxon>Fungi</taxon>
        <taxon>Dikarya</taxon>
        <taxon>Ascomycota</taxon>
        <taxon>Saccharomycotina</taxon>
        <taxon>Dipodascomycetes</taxon>
        <taxon>Dipodascales</taxon>
        <taxon>Trichomonascaceae</taxon>
        <taxon>Trichomonascus</taxon>
        <taxon>Trichomonascus ciferrii complex</taxon>
    </lineage>
</organism>
<feature type="compositionally biased region" description="Polar residues" evidence="4">
    <location>
        <begin position="1194"/>
        <end position="1203"/>
    </location>
</feature>
<dbReference type="InterPro" id="IPR057981">
    <property type="entry name" value="TPR_LAA1-like_C"/>
</dbReference>
<dbReference type="PANTHER" id="PTHR21663:SF0">
    <property type="entry name" value="HEAT REPEAT-CONTAINING PROTEIN 5B"/>
    <property type="match status" value="1"/>
</dbReference>
<dbReference type="PROSITE" id="PS50077">
    <property type="entry name" value="HEAT_REPEAT"/>
    <property type="match status" value="1"/>
</dbReference>
<dbReference type="VEuPathDB" id="FungiDB:TRICI_003904"/>
<gene>
    <name evidence="6" type="ORF">TRICI_003904</name>
</gene>
<comment type="similarity">
    <text evidence="1">Belongs to the HEATR5 family.</text>
</comment>
<dbReference type="InterPro" id="IPR046837">
    <property type="entry name" value="Laa1/Sip1/HEATR5-like_HEAT"/>
</dbReference>
<dbReference type="InterPro" id="IPR016024">
    <property type="entry name" value="ARM-type_fold"/>
</dbReference>
<dbReference type="Pfam" id="PF25468">
    <property type="entry name" value="HEAT_HEATR5A"/>
    <property type="match status" value="1"/>
</dbReference>
<feature type="region of interest" description="Disordered" evidence="4">
    <location>
        <begin position="1192"/>
        <end position="1237"/>
    </location>
</feature>
<dbReference type="GO" id="GO:0005794">
    <property type="term" value="C:Golgi apparatus"/>
    <property type="evidence" value="ECO:0007669"/>
    <property type="project" value="TreeGrafter"/>
</dbReference>
<protein>
    <recommendedName>
        <fullName evidence="5">LAA1-like C-terminal TPR repeats domain-containing protein</fullName>
    </recommendedName>
</protein>
<dbReference type="InterPro" id="IPR040108">
    <property type="entry name" value="Laa1/Sip1/HEATR5"/>
</dbReference>
<dbReference type="GO" id="GO:0016020">
    <property type="term" value="C:membrane"/>
    <property type="evidence" value="ECO:0007669"/>
    <property type="project" value="TreeGrafter"/>
</dbReference>
<dbReference type="EMBL" id="SWFS01000291">
    <property type="protein sequence ID" value="KAA8911182.1"/>
    <property type="molecule type" value="Genomic_DNA"/>
</dbReference>
<dbReference type="Pfam" id="PF02985">
    <property type="entry name" value="HEAT"/>
    <property type="match status" value="1"/>
</dbReference>
<feature type="repeat" description="HEAT" evidence="3">
    <location>
        <begin position="873"/>
        <end position="911"/>
    </location>
</feature>
<evidence type="ECO:0000256" key="1">
    <source>
        <dbReference type="ARBA" id="ARBA00008304"/>
    </source>
</evidence>
<dbReference type="GO" id="GO:0008104">
    <property type="term" value="P:intracellular protein localization"/>
    <property type="evidence" value="ECO:0007669"/>
    <property type="project" value="TreeGrafter"/>
</dbReference>
<evidence type="ECO:0000313" key="6">
    <source>
        <dbReference type="EMBL" id="KAA8911182.1"/>
    </source>
</evidence>
<dbReference type="InterPro" id="IPR000357">
    <property type="entry name" value="HEAT"/>
</dbReference>
<dbReference type="InterPro" id="IPR021133">
    <property type="entry name" value="HEAT_type_2"/>
</dbReference>
<name>A0A642V2G3_9ASCO</name>